<reference evidence="2 3" key="1">
    <citation type="journal article" date="2016" name="MBio">
        <title>Lateral Gene Transfer in a Heavy Metal-Contaminated-Groundwater Microbial Community.</title>
        <authorList>
            <person name="Hemme C.L."/>
            <person name="Green S.J."/>
            <person name="Rishishwar L."/>
            <person name="Prakash O."/>
            <person name="Pettenato A."/>
            <person name="Chakraborty R."/>
            <person name="Deutschbauer A.M."/>
            <person name="Van Nostrand J.D."/>
            <person name="Wu L."/>
            <person name="He Z."/>
            <person name="Jordan I.K."/>
            <person name="Hazen T.C."/>
            <person name="Arkin A.P."/>
            <person name="Kostka J.E."/>
            <person name="Zhou J."/>
        </authorList>
    </citation>
    <scope>NUCLEOTIDE SEQUENCE [LARGE SCALE GENOMIC DNA]</scope>
    <source>
        <strain evidence="2 3">FW104-T7</strain>
    </source>
</reference>
<feature type="transmembrane region" description="Helical" evidence="1">
    <location>
        <begin position="7"/>
        <end position="28"/>
    </location>
</feature>
<keyword evidence="1" id="KW-1133">Transmembrane helix</keyword>
<gene>
    <name evidence="2" type="ORF">RHOFW104T7_10325</name>
</gene>
<keyword evidence="3" id="KW-1185">Reference proteome</keyword>
<dbReference type="EMBL" id="LVJS01000033">
    <property type="protein sequence ID" value="KZC24108.1"/>
    <property type="molecule type" value="Genomic_DNA"/>
</dbReference>
<proteinExistence type="predicted"/>
<sequence>MRRQSSTGSWIGAVVVVLAVVAGGVYLARKAMQPGVPASSTPAATASTAAPPAAASIQHPIEQVQSGPATASTAALPALGDSDASVAAALVALAGDSELSSLLVSQQLVARIVATVDALPRHDGLAVFTLPAHAPKGAFAVEEAGGATVPGAANAARYEPYMRVVDAVDPQALVAWYVHAYPLFQQAYRQLGYPKGYFNDRLIVAIDDMLAAPEPAQPPAVVRSKAYYVYADPALESLSTGQKLLLRAGTANEARIKARLRTIRGLLVGQALPAPAGTAG</sequence>
<dbReference type="AlphaFoldDB" id="A0A154QIX3"/>
<keyword evidence="1" id="KW-0812">Transmembrane</keyword>
<organism evidence="2 3">
    <name type="scientific">Rhodanobacter thiooxydans</name>
    <dbReference type="NCBI Taxonomy" id="416169"/>
    <lineage>
        <taxon>Bacteria</taxon>
        <taxon>Pseudomonadati</taxon>
        <taxon>Pseudomonadota</taxon>
        <taxon>Gammaproteobacteria</taxon>
        <taxon>Lysobacterales</taxon>
        <taxon>Rhodanobacteraceae</taxon>
        <taxon>Rhodanobacter</taxon>
    </lineage>
</organism>
<dbReference type="Pfam" id="PF11219">
    <property type="entry name" value="DUF3014"/>
    <property type="match status" value="1"/>
</dbReference>
<keyword evidence="1" id="KW-0472">Membrane</keyword>
<evidence type="ECO:0008006" key="4">
    <source>
        <dbReference type="Google" id="ProtNLM"/>
    </source>
</evidence>
<evidence type="ECO:0000256" key="1">
    <source>
        <dbReference type="SAM" id="Phobius"/>
    </source>
</evidence>
<evidence type="ECO:0000313" key="2">
    <source>
        <dbReference type="EMBL" id="KZC24108.1"/>
    </source>
</evidence>
<dbReference type="RefSeq" id="WP_039954184.1">
    <property type="nucleotide sequence ID" value="NZ_LVJS01000033.1"/>
</dbReference>
<accession>A0A154QIX3</accession>
<dbReference type="InterPro" id="IPR021382">
    <property type="entry name" value="DUF3014"/>
</dbReference>
<dbReference type="STRING" id="416169.RHOFW104T7_10325"/>
<evidence type="ECO:0000313" key="3">
    <source>
        <dbReference type="Proteomes" id="UP000076131"/>
    </source>
</evidence>
<comment type="caution">
    <text evidence="2">The sequence shown here is derived from an EMBL/GenBank/DDBJ whole genome shotgun (WGS) entry which is preliminary data.</text>
</comment>
<name>A0A154QIX3_9GAMM</name>
<protein>
    <recommendedName>
        <fullName evidence="4">DUF3014 domain-containing protein</fullName>
    </recommendedName>
</protein>
<dbReference type="eggNOG" id="COG1711">
    <property type="taxonomic scope" value="Bacteria"/>
</dbReference>
<dbReference type="Proteomes" id="UP000076131">
    <property type="component" value="Unassembled WGS sequence"/>
</dbReference>